<dbReference type="STRING" id="51028.A0A158Q9Z2"/>
<evidence type="ECO:0000313" key="3">
    <source>
        <dbReference type="WBParaSite" id="EVEC_0000361801-mRNA-1"/>
    </source>
</evidence>
<reference evidence="1 2" key="2">
    <citation type="submission" date="2018-10" db="EMBL/GenBank/DDBJ databases">
        <authorList>
            <consortium name="Pathogen Informatics"/>
        </authorList>
    </citation>
    <scope>NUCLEOTIDE SEQUENCE [LARGE SCALE GENOMIC DNA]</scope>
</reference>
<name>A0A158Q9Z2_ENTVE</name>
<dbReference type="Gene3D" id="3.30.1490.20">
    <property type="entry name" value="ATP-grasp fold, A domain"/>
    <property type="match status" value="1"/>
</dbReference>
<protein>
    <submittedName>
        <fullName evidence="3">ATP-grasp domain-containing protein</fullName>
    </submittedName>
</protein>
<dbReference type="InterPro" id="IPR013815">
    <property type="entry name" value="ATP_grasp_subdomain_1"/>
</dbReference>
<dbReference type="GO" id="GO:0005524">
    <property type="term" value="F:ATP binding"/>
    <property type="evidence" value="ECO:0007669"/>
    <property type="project" value="InterPro"/>
</dbReference>
<evidence type="ECO:0000313" key="1">
    <source>
        <dbReference type="EMBL" id="VDD88183.1"/>
    </source>
</evidence>
<proteinExistence type="predicted"/>
<gene>
    <name evidence="1" type="ORF">EVEC_LOCUS3326</name>
</gene>
<organism evidence="3">
    <name type="scientific">Enterobius vermicularis</name>
    <name type="common">Human pinworm</name>
    <dbReference type="NCBI Taxonomy" id="51028"/>
    <lineage>
        <taxon>Eukaryota</taxon>
        <taxon>Metazoa</taxon>
        <taxon>Ecdysozoa</taxon>
        <taxon>Nematoda</taxon>
        <taxon>Chromadorea</taxon>
        <taxon>Rhabditida</taxon>
        <taxon>Spirurina</taxon>
        <taxon>Oxyuridomorpha</taxon>
        <taxon>Oxyuroidea</taxon>
        <taxon>Oxyuridae</taxon>
        <taxon>Enterobius</taxon>
    </lineage>
</organism>
<dbReference type="OrthoDB" id="5790559at2759"/>
<dbReference type="AlphaFoldDB" id="A0A158Q9Z2"/>
<dbReference type="SUPFAM" id="SSF56059">
    <property type="entry name" value="Glutathione synthetase ATP-binding domain-like"/>
    <property type="match status" value="1"/>
</dbReference>
<reference evidence="3" key="1">
    <citation type="submission" date="2016-04" db="UniProtKB">
        <authorList>
            <consortium name="WormBaseParasite"/>
        </authorList>
    </citation>
    <scope>IDENTIFICATION</scope>
</reference>
<accession>A0A158Q9Z2</accession>
<dbReference type="WBParaSite" id="EVEC_0000361801-mRNA-1">
    <property type="protein sequence ID" value="EVEC_0000361801-mRNA-1"/>
    <property type="gene ID" value="EVEC_0000361801"/>
</dbReference>
<evidence type="ECO:0000313" key="2">
    <source>
        <dbReference type="Proteomes" id="UP000274131"/>
    </source>
</evidence>
<dbReference type="EMBL" id="UXUI01007565">
    <property type="protein sequence ID" value="VDD88183.1"/>
    <property type="molecule type" value="Genomic_DNA"/>
</dbReference>
<dbReference type="Gene3D" id="3.30.470.20">
    <property type="entry name" value="ATP-grasp fold, B domain"/>
    <property type="match status" value="1"/>
</dbReference>
<keyword evidence="2" id="KW-1185">Reference proteome</keyword>
<dbReference type="Proteomes" id="UP000274131">
    <property type="component" value="Unassembled WGS sequence"/>
</dbReference>
<sequence>SLVDRINIDVLYAVEGPRTFRDHDHAQLCEKIKEVAIKYGNDIRRLCVFERALRREAAIIRKELEIEGIYPDQLEMLIALKTMKMKGLRNGLNSISKIFLRQCSMMQSHSEDCIKKAKTQLGGFPVFIKPARPGNKCVHSYSVASNPEEMRAWIKVLKLMNYRSDYVFEEYLSNGHEFTAVCSKTGLIGSIATMDQSRTLYECVKNKKPYAVEYLNVEQCRNCLPGIESFVNKAIKSLDLRHFAKNLLFIKGFYKAHNLISFISASFEPRSETDYRLLQEANNSVSWEVLDFFAPKFPDRYFMVINFPKVEGVLLHQTNIPRKEADIRVAWRVSEGEELYDCDSVDDNILQVNFKQFLRRKDNRRVLASEVAQIMDTTQITVDRACIFEESSTCNQPYNHVANHSCDSQCTNVE</sequence>